<reference evidence="1" key="1">
    <citation type="submission" date="2020-04" db="EMBL/GenBank/DDBJ databases">
        <authorList>
            <person name="Brown S."/>
        </authorList>
    </citation>
    <scope>NUCLEOTIDE SEQUENCE</scope>
    <source>
        <strain evidence="1">DJ015</strain>
    </source>
</reference>
<accession>A0AAW3WIE1</accession>
<gene>
    <name evidence="1" type="ORF">HGI39_28860</name>
</gene>
<organism evidence="1 2">
    <name type="scientific">Clostridium beijerinckii</name>
    <name type="common">Clostridium MP</name>
    <dbReference type="NCBI Taxonomy" id="1520"/>
    <lineage>
        <taxon>Bacteria</taxon>
        <taxon>Bacillati</taxon>
        <taxon>Bacillota</taxon>
        <taxon>Clostridia</taxon>
        <taxon>Eubacteriales</taxon>
        <taxon>Clostridiaceae</taxon>
        <taxon>Clostridium</taxon>
    </lineage>
</organism>
<feature type="non-terminal residue" evidence="1">
    <location>
        <position position="1"/>
    </location>
</feature>
<evidence type="ECO:0000313" key="1">
    <source>
        <dbReference type="EMBL" id="MBC2478602.1"/>
    </source>
</evidence>
<protein>
    <submittedName>
        <fullName evidence="1">Amidohydrolase</fullName>
    </submittedName>
</protein>
<dbReference type="Proteomes" id="UP001194098">
    <property type="component" value="Unassembled WGS sequence"/>
</dbReference>
<dbReference type="AlphaFoldDB" id="A0AAW3WIE1"/>
<dbReference type="EMBL" id="JABAGV010000585">
    <property type="protein sequence ID" value="MBC2478602.1"/>
    <property type="molecule type" value="Genomic_DNA"/>
</dbReference>
<sequence length="47" mass="5398">HVGGAVDGVYRNLHTDKTLINEEVLKYGVEFLINYAFEYLSEHDKIS</sequence>
<proteinExistence type="predicted"/>
<reference evidence="1" key="2">
    <citation type="journal article" date="2022" name="Nat. Biotechnol.">
        <title>Carbon-negative production of acetone and isopropanol by gas fermentation at industrial pilot scale.</title>
        <authorList>
            <person name="Liew F.E."/>
            <person name="Nogle R."/>
            <person name="Abdalla T."/>
            <person name="Rasor B.J."/>
            <person name="Canter C."/>
            <person name="Jensen R.O."/>
            <person name="Wang L."/>
            <person name="Strutz J."/>
            <person name="Chirania P."/>
            <person name="De Tissera S."/>
            <person name="Mueller A.P."/>
            <person name="Ruan Z."/>
            <person name="Gao A."/>
            <person name="Tran L."/>
            <person name="Engle N.L."/>
            <person name="Bromley J.C."/>
            <person name="Daniell J."/>
            <person name="Conrado R."/>
            <person name="Tschaplinski T.J."/>
            <person name="Giannone R.J."/>
            <person name="Hettich R.L."/>
            <person name="Karim A.S."/>
            <person name="Simpson S.D."/>
            <person name="Brown S.D."/>
            <person name="Leang C."/>
            <person name="Jewett M.C."/>
            <person name="Kopke M."/>
        </authorList>
    </citation>
    <scope>NUCLEOTIDE SEQUENCE</scope>
    <source>
        <strain evidence="1">DJ015</strain>
    </source>
</reference>
<evidence type="ECO:0000313" key="2">
    <source>
        <dbReference type="Proteomes" id="UP001194098"/>
    </source>
</evidence>
<comment type="caution">
    <text evidence="1">The sequence shown here is derived from an EMBL/GenBank/DDBJ whole genome shotgun (WGS) entry which is preliminary data.</text>
</comment>
<name>A0AAW3WIE1_CLOBE</name>